<evidence type="ECO:0000313" key="2">
    <source>
        <dbReference type="Proteomes" id="UP000009235"/>
    </source>
</evidence>
<dbReference type="GO" id="GO:0008168">
    <property type="term" value="F:methyltransferase activity"/>
    <property type="evidence" value="ECO:0007669"/>
    <property type="project" value="UniProtKB-KW"/>
</dbReference>
<keyword evidence="2" id="KW-1185">Reference proteome</keyword>
<dbReference type="GO" id="GO:0032259">
    <property type="term" value="P:methylation"/>
    <property type="evidence" value="ECO:0007669"/>
    <property type="project" value="UniProtKB-KW"/>
</dbReference>
<organism evidence="1 2">
    <name type="scientific">Hoyosella subflava (strain DSM 45089 / JCM 17490 / NBRC 109087 / DQS3-9A1)</name>
    <name type="common">Amycolicicoccus subflavus</name>
    <dbReference type="NCBI Taxonomy" id="443218"/>
    <lineage>
        <taxon>Bacteria</taxon>
        <taxon>Bacillati</taxon>
        <taxon>Actinomycetota</taxon>
        <taxon>Actinomycetes</taxon>
        <taxon>Mycobacteriales</taxon>
        <taxon>Hoyosellaceae</taxon>
        <taxon>Hoyosella</taxon>
    </lineage>
</organism>
<dbReference type="STRING" id="443218.AS9A_2721"/>
<reference evidence="1 2" key="1">
    <citation type="journal article" date="2011" name="J. Bacteriol.">
        <title>Complete genome sequence of Amycolicicoccus subflavus DQS3-9A1T, an actinomycete isolated from crude oil-polluted soil.</title>
        <authorList>
            <person name="Cai M."/>
            <person name="Chen W.M."/>
            <person name="Nie Y."/>
            <person name="Chi C.Q."/>
            <person name="Wang Y.N."/>
            <person name="Tang Y.Q."/>
            <person name="Li G.Y."/>
            <person name="Wu X.L."/>
        </authorList>
    </citation>
    <scope>NUCLEOTIDE SEQUENCE [LARGE SCALE GENOMIC DNA]</scope>
    <source>
        <strain evidence="2">DSM 45089 / DQS3-9A1</strain>
    </source>
</reference>
<protein>
    <submittedName>
        <fullName evidence="1">Methyltransferase</fullName>
    </submittedName>
</protein>
<dbReference type="AlphaFoldDB" id="F6EI61"/>
<sequence>MWGRESHLRELFGAGITEPTFERRTLATPAQITTPAAFREFFKSNYGPTIAVYNSLGAEPGQQFALDQDLERFLTNSAARISDTPARWEMEYTLFTAVRRKPCLHLRLVTSAGGVGLSGRPAVRCGRVVHRHSSRSGFHARHCDPFPLSGHDLSDTVEVDEF</sequence>
<dbReference type="EMBL" id="CP002786">
    <property type="protein sequence ID" value="AEF41168.1"/>
    <property type="molecule type" value="Genomic_DNA"/>
</dbReference>
<gene>
    <name evidence="1" type="ordered locus">AS9A_2721</name>
</gene>
<proteinExistence type="predicted"/>
<dbReference type="eggNOG" id="COG2226">
    <property type="taxonomic scope" value="Bacteria"/>
</dbReference>
<dbReference type="HOGENOM" id="CLU_1631920_0_0_11"/>
<evidence type="ECO:0000313" key="1">
    <source>
        <dbReference type="EMBL" id="AEF41168.1"/>
    </source>
</evidence>
<accession>F6EI61</accession>
<dbReference type="Proteomes" id="UP000009235">
    <property type="component" value="Chromosome"/>
</dbReference>
<name>F6EI61_HOYSD</name>
<keyword evidence="1" id="KW-0808">Transferase</keyword>
<keyword evidence="1" id="KW-0489">Methyltransferase</keyword>
<dbReference type="KEGG" id="asd:AS9A_2721"/>